<protein>
    <recommendedName>
        <fullName evidence="1">N-acetyltransferase domain-containing protein</fullName>
    </recommendedName>
</protein>
<dbReference type="PANTHER" id="PTHR39173">
    <property type="entry name" value="ACETYLTRANSFERASE"/>
    <property type="match status" value="1"/>
</dbReference>
<name>A0A1F6YUA9_9BACT</name>
<dbReference type="AlphaFoldDB" id="A0A1F6YUA9"/>
<accession>A0A1F6YUA9</accession>
<dbReference type="InterPro" id="IPR016181">
    <property type="entry name" value="Acyl_CoA_acyltransferase"/>
</dbReference>
<sequence>MELAKPSLEHRDSFFEAVREFEAEGKSIYMHGEKPNDDFNKVLEKIRNYEKGINLPADRVPQTELWLVEGNKFIGWVKIRHQLNENLLLQGGHIGYAIRPSERKKGYGTKILELALSVAKSLGIEKALLTCDDDNFGSGKIIEKNGGILENKVDNDGKLKRRYWIENK</sequence>
<dbReference type="Pfam" id="PF13302">
    <property type="entry name" value="Acetyltransf_3"/>
    <property type="match status" value="1"/>
</dbReference>
<dbReference type="SUPFAM" id="SSF55729">
    <property type="entry name" value="Acyl-CoA N-acyltransferases (Nat)"/>
    <property type="match status" value="1"/>
</dbReference>
<evidence type="ECO:0000313" key="2">
    <source>
        <dbReference type="EMBL" id="OGJ09969.1"/>
    </source>
</evidence>
<feature type="domain" description="N-acetyltransferase" evidence="1">
    <location>
        <begin position="16"/>
        <end position="168"/>
    </location>
</feature>
<reference evidence="2 3" key="1">
    <citation type="journal article" date="2016" name="Nat. Commun.">
        <title>Thousands of microbial genomes shed light on interconnected biogeochemical processes in an aquifer system.</title>
        <authorList>
            <person name="Anantharaman K."/>
            <person name="Brown C.T."/>
            <person name="Hug L.A."/>
            <person name="Sharon I."/>
            <person name="Castelle C.J."/>
            <person name="Probst A.J."/>
            <person name="Thomas B.C."/>
            <person name="Singh A."/>
            <person name="Wilkins M.J."/>
            <person name="Karaoz U."/>
            <person name="Brodie E.L."/>
            <person name="Williams K.H."/>
            <person name="Hubbard S.S."/>
            <person name="Banfield J.F."/>
        </authorList>
    </citation>
    <scope>NUCLEOTIDE SEQUENCE [LARGE SCALE GENOMIC DNA]</scope>
</reference>
<comment type="caution">
    <text evidence="2">The sequence shown here is derived from an EMBL/GenBank/DDBJ whole genome shotgun (WGS) entry which is preliminary data.</text>
</comment>
<dbReference type="Proteomes" id="UP000178975">
    <property type="component" value="Unassembled WGS sequence"/>
</dbReference>
<evidence type="ECO:0000313" key="3">
    <source>
        <dbReference type="Proteomes" id="UP000178975"/>
    </source>
</evidence>
<dbReference type="PROSITE" id="PS51186">
    <property type="entry name" value="GNAT"/>
    <property type="match status" value="1"/>
</dbReference>
<proteinExistence type="predicted"/>
<dbReference type="CDD" id="cd04301">
    <property type="entry name" value="NAT_SF"/>
    <property type="match status" value="1"/>
</dbReference>
<evidence type="ECO:0000259" key="1">
    <source>
        <dbReference type="PROSITE" id="PS51186"/>
    </source>
</evidence>
<organism evidence="2 3">
    <name type="scientific">Candidatus Nomurabacteria bacterium RIFOXYC2_FULL_36_19</name>
    <dbReference type="NCBI Taxonomy" id="1801806"/>
    <lineage>
        <taxon>Bacteria</taxon>
        <taxon>Candidatus Nomuraibacteriota</taxon>
    </lineage>
</organism>
<dbReference type="InterPro" id="IPR000182">
    <property type="entry name" value="GNAT_dom"/>
</dbReference>
<dbReference type="Gene3D" id="3.40.630.30">
    <property type="match status" value="1"/>
</dbReference>
<dbReference type="EMBL" id="MFWE01000020">
    <property type="protein sequence ID" value="OGJ09969.1"/>
    <property type="molecule type" value="Genomic_DNA"/>
</dbReference>
<dbReference type="PANTHER" id="PTHR39173:SF1">
    <property type="entry name" value="ACETYLTRANSFERASE"/>
    <property type="match status" value="1"/>
</dbReference>
<gene>
    <name evidence="2" type="ORF">A2456_01605</name>
</gene>
<dbReference type="GO" id="GO:0016747">
    <property type="term" value="F:acyltransferase activity, transferring groups other than amino-acyl groups"/>
    <property type="evidence" value="ECO:0007669"/>
    <property type="project" value="InterPro"/>
</dbReference>